<dbReference type="AlphaFoldDB" id="A0A9P4NXS4"/>
<keyword evidence="2" id="KW-1133">Transmembrane helix</keyword>
<organism evidence="3 4">
    <name type="scientific">Tothia fuscella</name>
    <dbReference type="NCBI Taxonomy" id="1048955"/>
    <lineage>
        <taxon>Eukaryota</taxon>
        <taxon>Fungi</taxon>
        <taxon>Dikarya</taxon>
        <taxon>Ascomycota</taxon>
        <taxon>Pezizomycotina</taxon>
        <taxon>Dothideomycetes</taxon>
        <taxon>Pleosporomycetidae</taxon>
        <taxon>Venturiales</taxon>
        <taxon>Cylindrosympodiaceae</taxon>
        <taxon>Tothia</taxon>
    </lineage>
</organism>
<evidence type="ECO:0000256" key="2">
    <source>
        <dbReference type="SAM" id="Phobius"/>
    </source>
</evidence>
<name>A0A9P4NXS4_9PEZI</name>
<comment type="caution">
    <text evidence="3">The sequence shown here is derived from an EMBL/GenBank/DDBJ whole genome shotgun (WGS) entry which is preliminary data.</text>
</comment>
<reference evidence="3" key="1">
    <citation type="journal article" date="2020" name="Stud. Mycol.">
        <title>101 Dothideomycetes genomes: a test case for predicting lifestyles and emergence of pathogens.</title>
        <authorList>
            <person name="Haridas S."/>
            <person name="Albert R."/>
            <person name="Binder M."/>
            <person name="Bloem J."/>
            <person name="Labutti K."/>
            <person name="Salamov A."/>
            <person name="Andreopoulos B."/>
            <person name="Baker S."/>
            <person name="Barry K."/>
            <person name="Bills G."/>
            <person name="Bluhm B."/>
            <person name="Cannon C."/>
            <person name="Castanera R."/>
            <person name="Culley D."/>
            <person name="Daum C."/>
            <person name="Ezra D."/>
            <person name="Gonzalez J."/>
            <person name="Henrissat B."/>
            <person name="Kuo A."/>
            <person name="Liang C."/>
            <person name="Lipzen A."/>
            <person name="Lutzoni F."/>
            <person name="Magnuson J."/>
            <person name="Mondo S."/>
            <person name="Nolan M."/>
            <person name="Ohm R."/>
            <person name="Pangilinan J."/>
            <person name="Park H.-J."/>
            <person name="Ramirez L."/>
            <person name="Alfaro M."/>
            <person name="Sun H."/>
            <person name="Tritt A."/>
            <person name="Yoshinaga Y."/>
            <person name="Zwiers L.-H."/>
            <person name="Turgeon B."/>
            <person name="Goodwin S."/>
            <person name="Spatafora J."/>
            <person name="Crous P."/>
            <person name="Grigoriev I."/>
        </authorList>
    </citation>
    <scope>NUCLEOTIDE SEQUENCE</scope>
    <source>
        <strain evidence="3">CBS 130266</strain>
    </source>
</reference>
<proteinExistence type="predicted"/>
<evidence type="ECO:0000313" key="3">
    <source>
        <dbReference type="EMBL" id="KAF2433303.1"/>
    </source>
</evidence>
<protein>
    <submittedName>
        <fullName evidence="3">Uncharacterized protein</fullName>
    </submittedName>
</protein>
<evidence type="ECO:0000313" key="4">
    <source>
        <dbReference type="Proteomes" id="UP000800235"/>
    </source>
</evidence>
<keyword evidence="4" id="KW-1185">Reference proteome</keyword>
<keyword evidence="2" id="KW-0472">Membrane</keyword>
<accession>A0A9P4NXS4</accession>
<gene>
    <name evidence="3" type="ORF">EJ08DRAFT_74253</name>
</gene>
<feature type="compositionally biased region" description="Low complexity" evidence="1">
    <location>
        <begin position="180"/>
        <end position="192"/>
    </location>
</feature>
<feature type="transmembrane region" description="Helical" evidence="2">
    <location>
        <begin position="39"/>
        <end position="64"/>
    </location>
</feature>
<feature type="region of interest" description="Disordered" evidence="1">
    <location>
        <begin position="167"/>
        <end position="202"/>
    </location>
</feature>
<evidence type="ECO:0000256" key="1">
    <source>
        <dbReference type="SAM" id="MobiDB-lite"/>
    </source>
</evidence>
<keyword evidence="2" id="KW-0812">Transmembrane</keyword>
<dbReference type="Proteomes" id="UP000800235">
    <property type="component" value="Unassembled WGS sequence"/>
</dbReference>
<sequence>MEQPFYNILILCTFVPLAPHFAFLFMLKHQDSVTYIVGFVDIACAISYFVSATSALILMVGIMWCSWFHDDEPYEALNALGFEEDDWHKKTVQKDSSDPIAFRRKQTEYIQGHCITGPSAELPGVSSRSNTTTCEIMSTDARHVLAGTSLAYLSALFTPKASAASSSTNLAHENAPPTVPTRRPSSPGRVRPITYPNMASEGEKKEWMGELSKLLVSSKLVKK</sequence>
<feature type="transmembrane region" description="Helical" evidence="2">
    <location>
        <begin position="6"/>
        <end position="27"/>
    </location>
</feature>
<dbReference type="EMBL" id="MU007021">
    <property type="protein sequence ID" value="KAF2433303.1"/>
    <property type="molecule type" value="Genomic_DNA"/>
</dbReference>